<evidence type="ECO:0000256" key="3">
    <source>
        <dbReference type="ARBA" id="ARBA00023125"/>
    </source>
</evidence>
<dbReference type="PANTHER" id="PTHR30579:SF3">
    <property type="entry name" value="TRANSCRIPTIONAL REGULATORY PROTEIN"/>
    <property type="match status" value="1"/>
</dbReference>
<dbReference type="Proteomes" id="UP000077961">
    <property type="component" value="Unassembled WGS sequence"/>
</dbReference>
<keyword evidence="2" id="KW-0805">Transcription regulation</keyword>
<evidence type="ECO:0000313" key="9">
    <source>
        <dbReference type="Proteomes" id="UP000078116"/>
    </source>
</evidence>
<dbReference type="Gene3D" id="3.40.190.290">
    <property type="match status" value="1"/>
</dbReference>
<dbReference type="InterPro" id="IPR005119">
    <property type="entry name" value="LysR_subst-bd"/>
</dbReference>
<evidence type="ECO:0000313" key="7">
    <source>
        <dbReference type="EMBL" id="OAJ56138.1"/>
    </source>
</evidence>
<dbReference type="InterPro" id="IPR050176">
    <property type="entry name" value="LTTR"/>
</dbReference>
<evidence type="ECO:0000313" key="8">
    <source>
        <dbReference type="Proteomes" id="UP000077961"/>
    </source>
</evidence>
<sequence length="302" mass="32733">MRAKTQYELTSADTQTILALVRAGTLADAAQRLGIDASTIFRSVQRIERGLGQRLFERSRSGYRATPLGAQLARHAERIESELGAARATVQASSDRVPGSVHVTTTDTVLYGLLMPALHEFAALHPALSFELTATNSLASLTKRDADIAVRATRRAPEHLVGKHVGPLRIAVFAAKSSGIHASDADALSRCDWAAPDASLGDHPSVLWRKRHCPTVEPRYKTNSVMTVFELVLRGFGVGIFPTFLARGRDDLVQLTPPLDEAESQVWVLAHPESRHLPHVAAVYAHLSQRLSGDFASGDGAR</sequence>
<keyword evidence="4" id="KW-0804">Transcription</keyword>
<comment type="caution">
    <text evidence="6">The sequence shown here is derived from an EMBL/GenBank/DDBJ whole genome shotgun (WGS) entry which is preliminary data.</text>
</comment>
<dbReference type="Pfam" id="PF03466">
    <property type="entry name" value="LysR_substrate"/>
    <property type="match status" value="1"/>
</dbReference>
<comment type="similarity">
    <text evidence="1">Belongs to the LysR transcriptional regulatory family.</text>
</comment>
<dbReference type="SUPFAM" id="SSF46785">
    <property type="entry name" value="Winged helix' DNA-binding domain"/>
    <property type="match status" value="1"/>
</dbReference>
<proteinExistence type="inferred from homology"/>
<dbReference type="Pfam" id="PF00126">
    <property type="entry name" value="HTH_1"/>
    <property type="match status" value="1"/>
</dbReference>
<dbReference type="InterPro" id="IPR000847">
    <property type="entry name" value="LysR_HTH_N"/>
</dbReference>
<protein>
    <submittedName>
        <fullName evidence="6">LysR family transcriptional regulator</fullName>
    </submittedName>
</protein>
<evidence type="ECO:0000259" key="5">
    <source>
        <dbReference type="PROSITE" id="PS50931"/>
    </source>
</evidence>
<reference evidence="8 9" key="1">
    <citation type="submission" date="2016-04" db="EMBL/GenBank/DDBJ databases">
        <title>Reclassification of Paraburkholderia panaciterrae (Farh et al. 2015) Dobritsa &amp; Samadpour 2016 as a later homotypic synonym of Paraburkholderia ginsengiterrae (Farh et al. 2015) Dobritsa &amp; Samadpour 2016.</title>
        <authorList>
            <person name="Dobritsa A.P."/>
            <person name="Kutumbaka K."/>
            <person name="Samadpour M."/>
        </authorList>
    </citation>
    <scope>NUCLEOTIDE SEQUENCE [LARGE SCALE GENOMIC DNA]</scope>
    <source>
        <strain evidence="6 9">DCY85</strain>
        <strain evidence="7 8">DCY85-1</strain>
    </source>
</reference>
<dbReference type="OrthoDB" id="8579932at2"/>
<dbReference type="STRING" id="1462993.A6V36_06305"/>
<dbReference type="Gene3D" id="1.10.10.10">
    <property type="entry name" value="Winged helix-like DNA-binding domain superfamily/Winged helix DNA-binding domain"/>
    <property type="match status" value="1"/>
</dbReference>
<feature type="domain" description="HTH lysR-type" evidence="5">
    <location>
        <begin position="9"/>
        <end position="66"/>
    </location>
</feature>
<dbReference type="InterPro" id="IPR036390">
    <property type="entry name" value="WH_DNA-bd_sf"/>
</dbReference>
<evidence type="ECO:0000313" key="6">
    <source>
        <dbReference type="EMBL" id="OAJ55484.1"/>
    </source>
</evidence>
<dbReference type="InterPro" id="IPR036388">
    <property type="entry name" value="WH-like_DNA-bd_sf"/>
</dbReference>
<organism evidence="6 9">
    <name type="scientific">Paraburkholderia ginsengiterrae</name>
    <dbReference type="NCBI Taxonomy" id="1462993"/>
    <lineage>
        <taxon>Bacteria</taxon>
        <taxon>Pseudomonadati</taxon>
        <taxon>Pseudomonadota</taxon>
        <taxon>Betaproteobacteria</taxon>
        <taxon>Burkholderiales</taxon>
        <taxon>Burkholderiaceae</taxon>
        <taxon>Paraburkholderia</taxon>
    </lineage>
</organism>
<evidence type="ECO:0000256" key="1">
    <source>
        <dbReference type="ARBA" id="ARBA00009437"/>
    </source>
</evidence>
<accession>A0A1A9N2D7</accession>
<dbReference type="EMBL" id="LXJZ01000187">
    <property type="protein sequence ID" value="OAJ56138.1"/>
    <property type="molecule type" value="Genomic_DNA"/>
</dbReference>
<name>A0A1A9N2D7_9BURK</name>
<dbReference type="PANTHER" id="PTHR30579">
    <property type="entry name" value="TRANSCRIPTIONAL REGULATOR"/>
    <property type="match status" value="1"/>
</dbReference>
<evidence type="ECO:0000256" key="4">
    <source>
        <dbReference type="ARBA" id="ARBA00023163"/>
    </source>
</evidence>
<gene>
    <name evidence="7" type="ORF">A6V36_06305</name>
    <name evidence="6" type="ORF">A6V37_32745</name>
</gene>
<dbReference type="PROSITE" id="PS50931">
    <property type="entry name" value="HTH_LYSR"/>
    <property type="match status" value="1"/>
</dbReference>
<keyword evidence="3" id="KW-0238">DNA-binding</keyword>
<dbReference type="GO" id="GO:0003700">
    <property type="term" value="F:DNA-binding transcription factor activity"/>
    <property type="evidence" value="ECO:0007669"/>
    <property type="project" value="InterPro"/>
</dbReference>
<dbReference type="EMBL" id="LXKA01000340">
    <property type="protein sequence ID" value="OAJ55484.1"/>
    <property type="molecule type" value="Genomic_DNA"/>
</dbReference>
<dbReference type="Proteomes" id="UP000078116">
    <property type="component" value="Unassembled WGS sequence"/>
</dbReference>
<evidence type="ECO:0000256" key="2">
    <source>
        <dbReference type="ARBA" id="ARBA00023015"/>
    </source>
</evidence>
<dbReference type="AlphaFoldDB" id="A0A1A9N2D7"/>
<dbReference type="RefSeq" id="WP_064269643.1">
    <property type="nucleotide sequence ID" value="NZ_LXJZ01000187.1"/>
</dbReference>
<dbReference type="GO" id="GO:0003677">
    <property type="term" value="F:DNA binding"/>
    <property type="evidence" value="ECO:0007669"/>
    <property type="project" value="UniProtKB-KW"/>
</dbReference>
<keyword evidence="8" id="KW-1185">Reference proteome</keyword>
<dbReference type="SUPFAM" id="SSF53850">
    <property type="entry name" value="Periplasmic binding protein-like II"/>
    <property type="match status" value="1"/>
</dbReference>